<dbReference type="GO" id="GO:0005886">
    <property type="term" value="C:plasma membrane"/>
    <property type="evidence" value="ECO:0007669"/>
    <property type="project" value="UniProtKB-SubCell"/>
</dbReference>
<dbReference type="InterPro" id="IPR034804">
    <property type="entry name" value="SQR/QFR_C/D"/>
</dbReference>
<comment type="caution">
    <text evidence="18">The sequence shown here is derived from an EMBL/GenBank/DDBJ whole genome shotgun (WGS) entry which is preliminary data.</text>
</comment>
<evidence type="ECO:0000256" key="9">
    <source>
        <dbReference type="ARBA" id="ARBA00022532"/>
    </source>
</evidence>
<feature type="transmembrane region" description="Helical" evidence="17">
    <location>
        <begin position="99"/>
        <end position="117"/>
    </location>
</feature>
<evidence type="ECO:0000256" key="8">
    <source>
        <dbReference type="ARBA" id="ARBA00022519"/>
    </source>
</evidence>
<dbReference type="EMBL" id="PHFL01000077">
    <property type="protein sequence ID" value="RFM22779.1"/>
    <property type="molecule type" value="Genomic_DNA"/>
</dbReference>
<keyword evidence="9" id="KW-0816">Tricarboxylic acid cycle</keyword>
<keyword evidence="15" id="KW-0408">Iron</keyword>
<evidence type="ECO:0000256" key="4">
    <source>
        <dbReference type="ARBA" id="ARBA00005163"/>
    </source>
</evidence>
<dbReference type="Pfam" id="PF01127">
    <property type="entry name" value="Sdh_cyt"/>
    <property type="match status" value="1"/>
</dbReference>
<evidence type="ECO:0000256" key="15">
    <source>
        <dbReference type="ARBA" id="ARBA00023004"/>
    </source>
</evidence>
<dbReference type="AlphaFoldDB" id="A0A395LVM5"/>
<dbReference type="InterPro" id="IPR014312">
    <property type="entry name" value="Succ_DH_anchor"/>
</dbReference>
<comment type="function">
    <text evidence="2">Membrane-anchoring subunit of succinate dehydrogenase (SDH).</text>
</comment>
<dbReference type="SUPFAM" id="SSF81343">
    <property type="entry name" value="Fumarate reductase respiratory complex transmembrane subunits"/>
    <property type="match status" value="1"/>
</dbReference>
<keyword evidence="6" id="KW-0813">Transport</keyword>
<organism evidence="18 19">
    <name type="scientific">Candidatus Thermochlorobacter aerophilus</name>
    <dbReference type="NCBI Taxonomy" id="1868324"/>
    <lineage>
        <taxon>Bacteria</taxon>
        <taxon>Pseudomonadati</taxon>
        <taxon>Chlorobiota</taxon>
        <taxon>Chlorobiia</taxon>
        <taxon>Chlorobiales</taxon>
        <taxon>Candidatus Thermochlorobacteriaceae</taxon>
        <taxon>Candidatus Thermochlorobacter</taxon>
    </lineage>
</organism>
<evidence type="ECO:0000313" key="18">
    <source>
        <dbReference type="EMBL" id="RFM22779.1"/>
    </source>
</evidence>
<keyword evidence="11 17" id="KW-0812">Transmembrane</keyword>
<gene>
    <name evidence="18" type="primary">sdhD</name>
    <name evidence="18" type="ORF">D0433_14620</name>
</gene>
<keyword evidence="10" id="KW-0349">Heme</keyword>
<dbReference type="GO" id="GO:0006099">
    <property type="term" value="P:tricarboxylic acid cycle"/>
    <property type="evidence" value="ECO:0007669"/>
    <property type="project" value="UniProtKB-UniPathway"/>
</dbReference>
<accession>A0A395LVM5</accession>
<dbReference type="NCBIfam" id="TIGR02968">
    <property type="entry name" value="succ_dehyd_anc"/>
    <property type="match status" value="1"/>
</dbReference>
<dbReference type="PANTHER" id="PTHR38689">
    <property type="entry name" value="SUCCINATE DEHYDROGENASE HYDROPHOBIC MEMBRANE ANCHOR SUBUNIT"/>
    <property type="match status" value="1"/>
</dbReference>
<keyword evidence="13" id="KW-0249">Electron transport</keyword>
<evidence type="ECO:0000256" key="13">
    <source>
        <dbReference type="ARBA" id="ARBA00022982"/>
    </source>
</evidence>
<keyword evidence="12" id="KW-0479">Metal-binding</keyword>
<dbReference type="GO" id="GO:0017004">
    <property type="term" value="P:cytochrome complex assembly"/>
    <property type="evidence" value="ECO:0007669"/>
    <property type="project" value="TreeGrafter"/>
</dbReference>
<comment type="pathway">
    <text evidence="4">Carbohydrate metabolism; tricarboxylic acid cycle.</text>
</comment>
<evidence type="ECO:0000256" key="11">
    <source>
        <dbReference type="ARBA" id="ARBA00022692"/>
    </source>
</evidence>
<dbReference type="GO" id="GO:0009055">
    <property type="term" value="F:electron transfer activity"/>
    <property type="evidence" value="ECO:0007669"/>
    <property type="project" value="TreeGrafter"/>
</dbReference>
<evidence type="ECO:0000256" key="10">
    <source>
        <dbReference type="ARBA" id="ARBA00022617"/>
    </source>
</evidence>
<evidence type="ECO:0000256" key="7">
    <source>
        <dbReference type="ARBA" id="ARBA00022475"/>
    </source>
</evidence>
<evidence type="ECO:0000313" key="19">
    <source>
        <dbReference type="Proteomes" id="UP000266389"/>
    </source>
</evidence>
<feature type="transmembrane region" description="Helical" evidence="17">
    <location>
        <begin position="129"/>
        <end position="150"/>
    </location>
</feature>
<comment type="cofactor">
    <cofactor evidence="1">
        <name>heme</name>
        <dbReference type="ChEBI" id="CHEBI:30413"/>
    </cofactor>
</comment>
<evidence type="ECO:0000256" key="1">
    <source>
        <dbReference type="ARBA" id="ARBA00001971"/>
    </source>
</evidence>
<dbReference type="CDD" id="cd03500">
    <property type="entry name" value="SQR_TypeA_SdhD_like"/>
    <property type="match status" value="1"/>
</dbReference>
<comment type="subcellular location">
    <subcellularLocation>
        <location evidence="3">Cell inner membrane</location>
        <topology evidence="3">Multi-pass membrane protein</topology>
    </subcellularLocation>
</comment>
<protein>
    <recommendedName>
        <fullName evidence="5">Succinate dehydrogenase hydrophobic membrane anchor subunit</fullName>
    </recommendedName>
</protein>
<evidence type="ECO:0000256" key="2">
    <source>
        <dbReference type="ARBA" id="ARBA00004050"/>
    </source>
</evidence>
<evidence type="ECO:0000256" key="12">
    <source>
        <dbReference type="ARBA" id="ARBA00022723"/>
    </source>
</evidence>
<dbReference type="PANTHER" id="PTHR38689:SF1">
    <property type="entry name" value="SUCCINATE DEHYDROGENASE HYDROPHOBIC MEMBRANE ANCHOR SUBUNIT"/>
    <property type="match status" value="1"/>
</dbReference>
<evidence type="ECO:0000256" key="5">
    <source>
        <dbReference type="ARBA" id="ARBA00019425"/>
    </source>
</evidence>
<keyword evidence="14 17" id="KW-1133">Transmembrane helix</keyword>
<keyword evidence="8" id="KW-0997">Cell inner membrane</keyword>
<keyword evidence="7" id="KW-1003">Cell membrane</keyword>
<keyword evidence="16 17" id="KW-0472">Membrane</keyword>
<evidence type="ECO:0000256" key="16">
    <source>
        <dbReference type="ARBA" id="ARBA00023136"/>
    </source>
</evidence>
<evidence type="ECO:0000256" key="14">
    <source>
        <dbReference type="ARBA" id="ARBA00022989"/>
    </source>
</evidence>
<evidence type="ECO:0000256" key="6">
    <source>
        <dbReference type="ARBA" id="ARBA00022448"/>
    </source>
</evidence>
<dbReference type="UniPathway" id="UPA00223"/>
<dbReference type="Gene3D" id="1.20.1300.10">
    <property type="entry name" value="Fumarate reductase/succinate dehydrogenase, transmembrane subunit"/>
    <property type="match status" value="2"/>
</dbReference>
<dbReference type="GO" id="GO:0046872">
    <property type="term" value="F:metal ion binding"/>
    <property type="evidence" value="ECO:0007669"/>
    <property type="project" value="UniProtKB-KW"/>
</dbReference>
<evidence type="ECO:0000256" key="3">
    <source>
        <dbReference type="ARBA" id="ARBA00004429"/>
    </source>
</evidence>
<dbReference type="InterPro" id="IPR000701">
    <property type="entry name" value="SuccDH_FuR_B_TM-su"/>
</dbReference>
<dbReference type="Proteomes" id="UP000266389">
    <property type="component" value="Unassembled WGS sequence"/>
</dbReference>
<proteinExistence type="predicted"/>
<evidence type="ECO:0000256" key="17">
    <source>
        <dbReference type="SAM" id="Phobius"/>
    </source>
</evidence>
<sequence length="167" mass="19125">MQREAKRSGAFGWFFQRISGILLLATLIGHFWVQHMPTDYLADEEEYKQIRAAYAEKYPEYKKAVEAGLITDPKFGEHIITYEKVTKRLSNPLWKAFDLLFLIFGLYHGFNGMLNIIDDYAKNKGLRLTLVATCWVLALALFVIGAQTVLTAGPYQPPSFSISQLWQ</sequence>
<feature type="transmembrane region" description="Helical" evidence="17">
    <location>
        <begin position="12"/>
        <end position="33"/>
    </location>
</feature>
<name>A0A395LVM5_9BACT</name>
<reference evidence="18 19" key="1">
    <citation type="journal article" date="2011" name="ISME J.">
        <title>Community ecology of hot spring cyanobacterial mats: predominant populations and their functional potential.</title>
        <authorList>
            <person name="Klatt C.G."/>
            <person name="Wood J.M."/>
            <person name="Rusch D.B."/>
            <person name="Bateson M.M."/>
            <person name="Hamamura N."/>
            <person name="Heidelberg J.F."/>
            <person name="Grossman A.R."/>
            <person name="Bhaya D."/>
            <person name="Cohan F.M."/>
            <person name="Kuhl M."/>
            <person name="Bryant D.A."/>
            <person name="Ward D.M."/>
        </authorList>
    </citation>
    <scope>NUCLEOTIDE SEQUENCE [LARGE SCALE GENOMIC DNA]</scope>
    <source>
        <strain evidence="18">OS</strain>
    </source>
</reference>
<dbReference type="GO" id="GO:0020037">
    <property type="term" value="F:heme binding"/>
    <property type="evidence" value="ECO:0007669"/>
    <property type="project" value="InterPro"/>
</dbReference>